<reference evidence="4" key="2">
    <citation type="submission" date="2025-09" db="UniProtKB">
        <authorList>
            <consortium name="Ensembl"/>
        </authorList>
    </citation>
    <scope>IDENTIFICATION</scope>
</reference>
<keyword evidence="1" id="KW-0433">Leucine-rich repeat</keyword>
<dbReference type="InterPro" id="IPR003591">
    <property type="entry name" value="Leu-rich_rpt_typical-subtyp"/>
</dbReference>
<proteinExistence type="predicted"/>
<dbReference type="SMART" id="SM00369">
    <property type="entry name" value="LRR_TYP"/>
    <property type="match status" value="3"/>
</dbReference>
<dbReference type="PANTHER" id="PTHR24366:SF96">
    <property type="entry name" value="LEUCINE RICH REPEAT CONTAINING 53"/>
    <property type="match status" value="1"/>
</dbReference>
<dbReference type="AlphaFoldDB" id="A0A8C4QUS6"/>
<name>A0A8C4QUS6_EPTBU</name>
<feature type="region of interest" description="Disordered" evidence="3">
    <location>
        <begin position="200"/>
        <end position="222"/>
    </location>
</feature>
<protein>
    <submittedName>
        <fullName evidence="4">Uncharacterized protein</fullName>
    </submittedName>
</protein>
<dbReference type="InterPro" id="IPR032675">
    <property type="entry name" value="LRR_dom_sf"/>
</dbReference>
<keyword evidence="2" id="KW-0677">Repeat</keyword>
<reference evidence="4" key="1">
    <citation type="submission" date="2025-08" db="UniProtKB">
        <authorList>
            <consortium name="Ensembl"/>
        </authorList>
    </citation>
    <scope>IDENTIFICATION</scope>
</reference>
<keyword evidence="5" id="KW-1185">Reference proteome</keyword>
<dbReference type="Gene3D" id="3.80.10.10">
    <property type="entry name" value="Ribonuclease Inhibitor"/>
    <property type="match status" value="1"/>
</dbReference>
<dbReference type="Proteomes" id="UP000694388">
    <property type="component" value="Unplaced"/>
</dbReference>
<organism evidence="4 5">
    <name type="scientific">Eptatretus burgeri</name>
    <name type="common">Inshore hagfish</name>
    <dbReference type="NCBI Taxonomy" id="7764"/>
    <lineage>
        <taxon>Eukaryota</taxon>
        <taxon>Metazoa</taxon>
        <taxon>Chordata</taxon>
        <taxon>Craniata</taxon>
        <taxon>Vertebrata</taxon>
        <taxon>Cyclostomata</taxon>
        <taxon>Myxini</taxon>
        <taxon>Myxiniformes</taxon>
        <taxon>Myxinidae</taxon>
        <taxon>Eptatretinae</taxon>
        <taxon>Eptatretus</taxon>
    </lineage>
</organism>
<feature type="compositionally biased region" description="Gly residues" evidence="3">
    <location>
        <begin position="206"/>
        <end position="215"/>
    </location>
</feature>
<dbReference type="SUPFAM" id="SSF52058">
    <property type="entry name" value="L domain-like"/>
    <property type="match status" value="1"/>
</dbReference>
<dbReference type="Ensembl" id="ENSEBUT00000021492.1">
    <property type="protein sequence ID" value="ENSEBUP00000020919.1"/>
    <property type="gene ID" value="ENSEBUG00000012921.1"/>
</dbReference>
<accession>A0A8C4QUS6</accession>
<dbReference type="PANTHER" id="PTHR24366">
    <property type="entry name" value="IG(IMMUNOGLOBULIN) AND LRR(LEUCINE RICH REPEAT) DOMAINS"/>
    <property type="match status" value="1"/>
</dbReference>
<evidence type="ECO:0000256" key="3">
    <source>
        <dbReference type="SAM" id="MobiDB-lite"/>
    </source>
</evidence>
<evidence type="ECO:0000313" key="5">
    <source>
        <dbReference type="Proteomes" id="UP000694388"/>
    </source>
</evidence>
<evidence type="ECO:0000256" key="2">
    <source>
        <dbReference type="ARBA" id="ARBA00022737"/>
    </source>
</evidence>
<evidence type="ECO:0000256" key="1">
    <source>
        <dbReference type="ARBA" id="ARBA00022614"/>
    </source>
</evidence>
<evidence type="ECO:0000313" key="4">
    <source>
        <dbReference type="Ensembl" id="ENSEBUP00000020919.1"/>
    </source>
</evidence>
<sequence>MISLTLWKVPFTYSIDILSLTSRVCSLLSKAFQSFTKLTFLSLNNNQLLPNGVFDKLTSLNDLHIWAEFMSVLQLNKLQTLPAGVFDQLVELDWLQLGGNQLKFLPATPNTFQEEQSLKSFVPFQIYIILLWWWVGRWRNFIGTVASGRASGVKTNAKSLCGQQNEFPYRIGRGPGYQRPPPVPLVSRVSVEIVVLLGEGGEGDGEGGSGGSGRGGRGEVCR</sequence>